<keyword evidence="1" id="KW-0800">Toxin</keyword>
<evidence type="ECO:0000256" key="2">
    <source>
        <dbReference type="ARBA" id="ARBA00022729"/>
    </source>
</evidence>
<dbReference type="Proteomes" id="UP000037136">
    <property type="component" value="Unassembled WGS sequence"/>
</dbReference>
<evidence type="ECO:0000256" key="3">
    <source>
        <dbReference type="ARBA" id="ARBA00023026"/>
    </source>
</evidence>
<name>A0A2A9PA89_OPHUN</name>
<sequence length="593" mass="66548">MLRLYWPQLAFLVTFLCSTLDQCLAGLPPGDRSLYVFRGDSRSPNQIEADGGFLPWPEIDYNDPRGYSLWDHVNAQSPHSAYISTSRSFGQSAVNFANAQGFGNYVYRIHITPNMIDVNNVFPNGPYTFQNEVSALGGIPWNAVQGWLQMPGEDSDSGVFDLDAPRFDNDLADNYTMRYETDFESRFINNPGYVTEGREGTTVRTLDDEDVATLRGGTPSERKVIIEAAERFMNRNGRMVGWTTNQRFPLWRPQTGSVQASPPHTDGHAANTSNRKMDCPSSSSSKSQTTDQVFELDEADLMDIEEFLADQESKCEENSNAGNGPLRAEASAAMARAAERVEQSCQAHHEEDAWLQAALEHLREPSSNCHLFNKCGLGLGHFKRKRSADRGPSRIRRVYKVLVCWDGNSNESCQDGSRYRYDAERKGRNVEVVDRIELLSTSAVPVCNSISRLKVEFHLSDRTWAGTYDALLLQFEGQTTHTPIPLTNAPRAGDSVFKDIDLKTIFGANKVPLREIKSVRLLDVPNPNEYWAKDQWRLKGLSLQGICDPSGKAIQMTKFTSLEKPLQHGRLERKRAKAGEEGEERRASQMSVL</sequence>
<keyword evidence="2 6" id="KW-0732">Signal</keyword>
<evidence type="ECO:0000256" key="4">
    <source>
        <dbReference type="ARBA" id="ARBA00023157"/>
    </source>
</evidence>
<keyword evidence="3" id="KW-0843">Virulence</keyword>
<comment type="caution">
    <text evidence="7">The sequence shown here is derived from an EMBL/GenBank/DDBJ whole genome shotgun (WGS) entry which is preliminary data.</text>
</comment>
<dbReference type="Pfam" id="PF01375">
    <property type="entry name" value="Enterotoxin_a"/>
    <property type="match status" value="1"/>
</dbReference>
<evidence type="ECO:0000256" key="6">
    <source>
        <dbReference type="SAM" id="SignalP"/>
    </source>
</evidence>
<dbReference type="OrthoDB" id="5413057at2759"/>
<evidence type="ECO:0000313" key="7">
    <source>
        <dbReference type="EMBL" id="PFH57813.1"/>
    </source>
</evidence>
<dbReference type="SUPFAM" id="SSF56399">
    <property type="entry name" value="ADP-ribosylation"/>
    <property type="match status" value="1"/>
</dbReference>
<keyword evidence="8" id="KW-1185">Reference proteome</keyword>
<dbReference type="Gene3D" id="3.90.210.10">
    <property type="entry name" value="Heat-Labile Enterotoxin, subunit A"/>
    <property type="match status" value="1"/>
</dbReference>
<keyword evidence="4" id="KW-1015">Disulfide bond</keyword>
<dbReference type="InterPro" id="IPR001144">
    <property type="entry name" value="Enterotoxin_A"/>
</dbReference>
<organism evidence="7 8">
    <name type="scientific">Ophiocordyceps unilateralis</name>
    <name type="common">Zombie-ant fungus</name>
    <name type="synonym">Torrubia unilateralis</name>
    <dbReference type="NCBI Taxonomy" id="268505"/>
    <lineage>
        <taxon>Eukaryota</taxon>
        <taxon>Fungi</taxon>
        <taxon>Dikarya</taxon>
        <taxon>Ascomycota</taxon>
        <taxon>Pezizomycotina</taxon>
        <taxon>Sordariomycetes</taxon>
        <taxon>Hypocreomycetidae</taxon>
        <taxon>Hypocreales</taxon>
        <taxon>Ophiocordycipitaceae</taxon>
        <taxon>Ophiocordyceps</taxon>
    </lineage>
</organism>
<feature type="chain" id="PRO_5012473622" evidence="6">
    <location>
        <begin position="26"/>
        <end position="593"/>
    </location>
</feature>
<evidence type="ECO:0000313" key="8">
    <source>
        <dbReference type="Proteomes" id="UP000037136"/>
    </source>
</evidence>
<feature type="region of interest" description="Disordered" evidence="5">
    <location>
        <begin position="565"/>
        <end position="593"/>
    </location>
</feature>
<dbReference type="EMBL" id="LAZP02000363">
    <property type="protein sequence ID" value="PFH57813.1"/>
    <property type="molecule type" value="Genomic_DNA"/>
</dbReference>
<feature type="compositionally biased region" description="Basic and acidic residues" evidence="5">
    <location>
        <begin position="577"/>
        <end position="587"/>
    </location>
</feature>
<dbReference type="GO" id="GO:0090729">
    <property type="term" value="F:toxin activity"/>
    <property type="evidence" value="ECO:0007669"/>
    <property type="project" value="UniProtKB-KW"/>
</dbReference>
<protein>
    <submittedName>
        <fullName evidence="7">Enterotoxin</fullName>
    </submittedName>
</protein>
<reference evidence="7 8" key="1">
    <citation type="journal article" date="2015" name="BMC Genomics">
        <title>Gene expression during zombie ant biting behavior reflects the complexity underlying fungal parasitic behavioral manipulation.</title>
        <authorList>
            <person name="de Bekker C."/>
            <person name="Ohm R.A."/>
            <person name="Loreto R.G."/>
            <person name="Sebastian A."/>
            <person name="Albert I."/>
            <person name="Merrow M."/>
            <person name="Brachmann A."/>
            <person name="Hughes D.P."/>
        </authorList>
    </citation>
    <scope>NUCLEOTIDE SEQUENCE [LARGE SCALE GENOMIC DNA]</scope>
    <source>
        <strain evidence="7 8">SC16a</strain>
    </source>
</reference>
<reference evidence="7 8" key="2">
    <citation type="journal article" date="2017" name="Sci. Rep.">
        <title>Ant-infecting Ophiocordyceps genomes reveal a high diversity of potential behavioral manipulation genes and a possible major role for enterotoxins.</title>
        <authorList>
            <person name="de Bekker C."/>
            <person name="Ohm R.A."/>
            <person name="Evans H.C."/>
            <person name="Brachmann A."/>
            <person name="Hughes D.P."/>
        </authorList>
    </citation>
    <scope>NUCLEOTIDE SEQUENCE [LARGE SCALE GENOMIC DNA]</scope>
    <source>
        <strain evidence="7 8">SC16a</strain>
    </source>
</reference>
<evidence type="ECO:0000256" key="5">
    <source>
        <dbReference type="SAM" id="MobiDB-lite"/>
    </source>
</evidence>
<feature type="signal peptide" evidence="6">
    <location>
        <begin position="1"/>
        <end position="25"/>
    </location>
</feature>
<accession>A0A2A9PA89</accession>
<dbReference type="AlphaFoldDB" id="A0A2A9PA89"/>
<evidence type="ECO:0000256" key="1">
    <source>
        <dbReference type="ARBA" id="ARBA00022656"/>
    </source>
</evidence>
<proteinExistence type="predicted"/>
<feature type="region of interest" description="Disordered" evidence="5">
    <location>
        <begin position="253"/>
        <end position="290"/>
    </location>
</feature>
<gene>
    <name evidence="7" type="ORF">XA68_14542</name>
</gene>